<gene>
    <name evidence="1" type="ORF">C5167_009756</name>
</gene>
<reference evidence="1 2" key="1">
    <citation type="journal article" date="2018" name="Science">
        <title>The opium poppy genome and morphinan production.</title>
        <authorList>
            <person name="Guo L."/>
            <person name="Winzer T."/>
            <person name="Yang X."/>
            <person name="Li Y."/>
            <person name="Ning Z."/>
            <person name="He Z."/>
            <person name="Teodor R."/>
            <person name="Lu Y."/>
            <person name="Bowser T.A."/>
            <person name="Graham I.A."/>
            <person name="Ye K."/>
        </authorList>
    </citation>
    <scope>NUCLEOTIDE SEQUENCE [LARGE SCALE GENOMIC DNA]</scope>
    <source>
        <strain evidence="2">cv. HN1</strain>
        <tissue evidence="1">Leaves</tissue>
    </source>
</reference>
<dbReference type="Gramene" id="RZC66057">
    <property type="protein sequence ID" value="RZC66057"/>
    <property type="gene ID" value="C5167_009756"/>
</dbReference>
<proteinExistence type="predicted"/>
<dbReference type="AlphaFoldDB" id="A0A4Y7JZF3"/>
<keyword evidence="2" id="KW-1185">Reference proteome</keyword>
<evidence type="ECO:0000313" key="2">
    <source>
        <dbReference type="Proteomes" id="UP000316621"/>
    </source>
</evidence>
<name>A0A4Y7JZF3_PAPSO</name>
<evidence type="ECO:0000313" key="1">
    <source>
        <dbReference type="EMBL" id="RZC66057.1"/>
    </source>
</evidence>
<sequence length="128" mass="14284">MEKLNAWNAEIVSKDNDQLSLVCDIEPSFYQDHDALVRNLHGRSQILAVSVHFEKDTYVDHYDDHEDITESSDHPKVSVNTAELEGIKLSEGLQKQSISSVNNVADKIVSTVNGDAEKNSAEIEAEQM</sequence>
<protein>
    <submittedName>
        <fullName evidence="1">Uncharacterized protein</fullName>
    </submittedName>
</protein>
<dbReference type="STRING" id="3469.A0A4Y7JZF3"/>
<accession>A0A4Y7JZF3</accession>
<dbReference type="EMBL" id="CM010720">
    <property type="protein sequence ID" value="RZC66057.1"/>
    <property type="molecule type" value="Genomic_DNA"/>
</dbReference>
<organism evidence="1 2">
    <name type="scientific">Papaver somniferum</name>
    <name type="common">Opium poppy</name>
    <dbReference type="NCBI Taxonomy" id="3469"/>
    <lineage>
        <taxon>Eukaryota</taxon>
        <taxon>Viridiplantae</taxon>
        <taxon>Streptophyta</taxon>
        <taxon>Embryophyta</taxon>
        <taxon>Tracheophyta</taxon>
        <taxon>Spermatophyta</taxon>
        <taxon>Magnoliopsida</taxon>
        <taxon>Ranunculales</taxon>
        <taxon>Papaveraceae</taxon>
        <taxon>Papaveroideae</taxon>
        <taxon>Papaver</taxon>
    </lineage>
</organism>
<dbReference type="Proteomes" id="UP000316621">
    <property type="component" value="Chromosome 6"/>
</dbReference>